<comment type="caution">
    <text evidence="1">The sequence shown here is derived from an EMBL/GenBank/DDBJ whole genome shotgun (WGS) entry which is preliminary data.</text>
</comment>
<proteinExistence type="predicted"/>
<protein>
    <submittedName>
        <fullName evidence="1">Dethiobiotin synthase</fullName>
    </submittedName>
</protein>
<gene>
    <name evidence="1" type="ORF">BV97_02429</name>
</gene>
<dbReference type="Proteomes" id="UP000024329">
    <property type="component" value="Unassembled WGS sequence"/>
</dbReference>
<evidence type="ECO:0000313" key="1">
    <source>
        <dbReference type="EMBL" id="EZP81771.1"/>
    </source>
</evidence>
<organism evidence="1 2">
    <name type="scientific">Novosphingobium resinovorum</name>
    <dbReference type="NCBI Taxonomy" id="158500"/>
    <lineage>
        <taxon>Bacteria</taxon>
        <taxon>Pseudomonadati</taxon>
        <taxon>Pseudomonadota</taxon>
        <taxon>Alphaproteobacteria</taxon>
        <taxon>Sphingomonadales</taxon>
        <taxon>Sphingomonadaceae</taxon>
        <taxon>Novosphingobium</taxon>
    </lineage>
</organism>
<dbReference type="PANTHER" id="PTHR43861:SF1">
    <property type="entry name" value="TRANS-ACONITATE 2-METHYLTRANSFERASE"/>
    <property type="match status" value="1"/>
</dbReference>
<sequence length="261" mass="28162">MSRRERIRSAFAAAPDYDGHARIQREVATTLAARIAALDLPPAPRVLEIGCGTGFLTSALMAQRIGGDWLVTDIAPEMVERCRAALPASDDRRTLHFATLDGEHGTPEGAPFDLICSSLAVQWFDDTPAALARLSQWLAPGGHLVVTTLGPRSFHEWRAAHEAEGITPGTPAYPPVEAFATLSPETLLVEDVTETHLDPRAFVRAVKAIGAGTSAPSHRPLNPAQLRAVMARFAQSGCNVTYEVVTCHLRRAPTFPYVSPQ</sequence>
<dbReference type="RefSeq" id="WP_008831121.1">
    <property type="nucleotide sequence ID" value="NZ_JFYZ01000011.1"/>
</dbReference>
<dbReference type="AlphaFoldDB" id="A0A031JVH5"/>
<dbReference type="Gene3D" id="3.40.50.150">
    <property type="entry name" value="Vaccinia Virus protein VP39"/>
    <property type="match status" value="1"/>
</dbReference>
<reference evidence="1 2" key="1">
    <citation type="submission" date="2014-03" db="EMBL/GenBank/DDBJ databases">
        <title>Whole genome sequence of Novosphingobium resinovorum KF1.</title>
        <authorList>
            <person name="Gan H.M."/>
            <person name="Gan H.Y."/>
            <person name="Chew T.H."/>
            <person name="Savka M.A."/>
        </authorList>
    </citation>
    <scope>NUCLEOTIDE SEQUENCE [LARGE SCALE GENOMIC DNA]</scope>
    <source>
        <strain evidence="1 2">KF1</strain>
    </source>
</reference>
<accession>A0A031JVH5</accession>
<dbReference type="CDD" id="cd02440">
    <property type="entry name" value="AdoMet_MTases"/>
    <property type="match status" value="1"/>
</dbReference>
<dbReference type="EMBL" id="JFYZ01000011">
    <property type="protein sequence ID" value="EZP81771.1"/>
    <property type="molecule type" value="Genomic_DNA"/>
</dbReference>
<dbReference type="InterPro" id="IPR029063">
    <property type="entry name" value="SAM-dependent_MTases_sf"/>
</dbReference>
<dbReference type="STRING" id="158500.BES08_16465"/>
<dbReference type="PANTHER" id="PTHR43861">
    <property type="entry name" value="TRANS-ACONITATE 2-METHYLTRANSFERASE-RELATED"/>
    <property type="match status" value="1"/>
</dbReference>
<dbReference type="SUPFAM" id="SSF53335">
    <property type="entry name" value="S-adenosyl-L-methionine-dependent methyltransferases"/>
    <property type="match status" value="1"/>
</dbReference>
<dbReference type="PATRIC" id="fig|158500.4.peg.2478"/>
<dbReference type="Pfam" id="PF13489">
    <property type="entry name" value="Methyltransf_23"/>
    <property type="match status" value="1"/>
</dbReference>
<name>A0A031JVH5_9SPHN</name>
<dbReference type="eggNOG" id="COG4106">
    <property type="taxonomic scope" value="Bacteria"/>
</dbReference>
<evidence type="ECO:0000313" key="2">
    <source>
        <dbReference type="Proteomes" id="UP000024329"/>
    </source>
</evidence>